<keyword evidence="2" id="KW-1185">Reference proteome</keyword>
<dbReference type="HOGENOM" id="CLU_3320199_0_0_1"/>
<dbReference type="InParanoid" id="K9FXH6"/>
<proteinExistence type="predicted"/>
<comment type="caution">
    <text evidence="1">The sequence shown here is derived from an EMBL/GenBank/DDBJ whole genome shotgun (WGS) entry which is preliminary data.</text>
</comment>
<evidence type="ECO:0000313" key="2">
    <source>
        <dbReference type="Proteomes" id="UP000009882"/>
    </source>
</evidence>
<dbReference type="EMBL" id="AKCT01000151">
    <property type="protein sequence ID" value="EKV13809.1"/>
    <property type="molecule type" value="Genomic_DNA"/>
</dbReference>
<protein>
    <submittedName>
        <fullName evidence="1">Uncharacterized protein</fullName>
    </submittedName>
</protein>
<dbReference type="Proteomes" id="UP000009882">
    <property type="component" value="Unassembled WGS sequence"/>
</dbReference>
<organism evidence="1 2">
    <name type="scientific">Penicillium digitatum (strain PHI26 / CECT 20796)</name>
    <name type="common">Green mold</name>
    <dbReference type="NCBI Taxonomy" id="1170229"/>
    <lineage>
        <taxon>Eukaryota</taxon>
        <taxon>Fungi</taxon>
        <taxon>Dikarya</taxon>
        <taxon>Ascomycota</taxon>
        <taxon>Pezizomycotina</taxon>
        <taxon>Eurotiomycetes</taxon>
        <taxon>Eurotiomycetidae</taxon>
        <taxon>Eurotiales</taxon>
        <taxon>Aspergillaceae</taxon>
        <taxon>Penicillium</taxon>
    </lineage>
</organism>
<evidence type="ECO:0000313" key="1">
    <source>
        <dbReference type="EMBL" id="EKV13809.1"/>
    </source>
</evidence>
<accession>K9FXH6</accession>
<sequence>MSGLGDRYAVEFARESWALYSVGVLGAILRWQVSVGSPN</sequence>
<reference evidence="2" key="1">
    <citation type="journal article" date="2012" name="BMC Genomics">
        <title>Genome sequence of the necrotrophic fungus Penicillium digitatum, the main postharvest pathogen of citrus.</title>
        <authorList>
            <person name="Marcet-Houben M."/>
            <person name="Ballester A.-R."/>
            <person name="de la Fuente B."/>
            <person name="Harries E."/>
            <person name="Marcos J.F."/>
            <person name="Gonzalez-Candelas L."/>
            <person name="Gabaldon T."/>
        </authorList>
    </citation>
    <scope>NUCLEOTIDE SEQUENCE [LARGE SCALE GENOMIC DNA]</scope>
    <source>
        <strain evidence="2">PHI26 / CECT 20796</strain>
    </source>
</reference>
<name>K9FXH6_PEND2</name>
<dbReference type="AlphaFoldDB" id="K9FXH6"/>
<gene>
    <name evidence="1" type="ORF">PDIG_35940</name>
</gene>